<dbReference type="Pfam" id="PF12697">
    <property type="entry name" value="Abhydrolase_6"/>
    <property type="match status" value="1"/>
</dbReference>
<evidence type="ECO:0000313" key="3">
    <source>
        <dbReference type="Proteomes" id="UP000464507"/>
    </source>
</evidence>
<dbReference type="GO" id="GO:0016020">
    <property type="term" value="C:membrane"/>
    <property type="evidence" value="ECO:0007669"/>
    <property type="project" value="TreeGrafter"/>
</dbReference>
<gene>
    <name evidence="2" type="ORF">BHD05_09185</name>
</gene>
<dbReference type="PANTHER" id="PTHR43798:SF33">
    <property type="entry name" value="HYDROLASE, PUTATIVE (AFU_ORTHOLOGUE AFUA_2G14860)-RELATED"/>
    <property type="match status" value="1"/>
</dbReference>
<evidence type="ECO:0000259" key="1">
    <source>
        <dbReference type="Pfam" id="PF12697"/>
    </source>
</evidence>
<dbReference type="InterPro" id="IPR050266">
    <property type="entry name" value="AB_hydrolase_sf"/>
</dbReference>
<dbReference type="EMBL" id="CP017146">
    <property type="protein sequence ID" value="QHO69789.1"/>
    <property type="molecule type" value="Genomic_DNA"/>
</dbReference>
<organism evidence="2 3">
    <name type="scientific">Marisediminicola antarctica</name>
    <dbReference type="NCBI Taxonomy" id="674079"/>
    <lineage>
        <taxon>Bacteria</taxon>
        <taxon>Bacillati</taxon>
        <taxon>Actinomycetota</taxon>
        <taxon>Actinomycetes</taxon>
        <taxon>Micrococcales</taxon>
        <taxon>Microbacteriaceae</taxon>
        <taxon>Marisediminicola</taxon>
    </lineage>
</organism>
<dbReference type="Gene3D" id="3.40.50.1820">
    <property type="entry name" value="alpha/beta hydrolase"/>
    <property type="match status" value="1"/>
</dbReference>
<dbReference type="GO" id="GO:0003824">
    <property type="term" value="F:catalytic activity"/>
    <property type="evidence" value="ECO:0007669"/>
    <property type="project" value="UniProtKB-ARBA"/>
</dbReference>
<dbReference type="InterPro" id="IPR000073">
    <property type="entry name" value="AB_hydrolase_1"/>
</dbReference>
<sequence length="316" mass="34004">MPELAAPSVHTYAPYPVVSDAATLGLVETRVAGEHGHTVARHRAVRTSVRATIFLHGAAGAWTTFTPLLQAAAADGIEIENPVLLDLPGWGEGALFPGAVDLSVDSFGAFVKDTAEGLGYTEWDIVGHSLGGSIAMHMAAAYPDQVLSVGMVSGTTFSVIRSIDHPFANFREVPAFVMLWRILQLLSLLGRTGRRIVVGIGATPMARLLFAPLFRHGYRVHRSVTDATVLDLHPRSFAAAATATAGYNAHHWWGRIACPVIALKGDRDIFVTDADFDELARVVPDNRRTVIEDCGHFGIIEHPHAVLAALGYTDQF</sequence>
<keyword evidence="3" id="KW-1185">Reference proteome</keyword>
<dbReference type="InterPro" id="IPR029058">
    <property type="entry name" value="AB_hydrolase_fold"/>
</dbReference>
<reference evidence="2 3" key="1">
    <citation type="submission" date="2016-09" db="EMBL/GenBank/DDBJ databases">
        <title>Complete genome sequence of microbes from the polar regions.</title>
        <authorList>
            <person name="Liao L."/>
            <person name="Chen B."/>
        </authorList>
    </citation>
    <scope>NUCLEOTIDE SEQUENCE [LARGE SCALE GENOMIC DNA]</scope>
    <source>
        <strain evidence="2 3">ZS314</strain>
    </source>
</reference>
<dbReference type="AlphaFoldDB" id="A0A7L5ANA5"/>
<dbReference type="PANTHER" id="PTHR43798">
    <property type="entry name" value="MONOACYLGLYCEROL LIPASE"/>
    <property type="match status" value="1"/>
</dbReference>
<name>A0A7L5ANA5_9MICO</name>
<proteinExistence type="predicted"/>
<dbReference type="Proteomes" id="UP000464507">
    <property type="component" value="Chromosome"/>
</dbReference>
<protein>
    <recommendedName>
        <fullName evidence="1">AB hydrolase-1 domain-containing protein</fullName>
    </recommendedName>
</protein>
<dbReference type="RefSeq" id="WP_161886168.1">
    <property type="nucleotide sequence ID" value="NZ_CP017146.1"/>
</dbReference>
<dbReference type="KEGG" id="mant:BHD05_09185"/>
<dbReference type="SUPFAM" id="SSF53474">
    <property type="entry name" value="alpha/beta-Hydrolases"/>
    <property type="match status" value="1"/>
</dbReference>
<evidence type="ECO:0000313" key="2">
    <source>
        <dbReference type="EMBL" id="QHO69789.1"/>
    </source>
</evidence>
<accession>A0A7L5ANA5</accession>
<dbReference type="OrthoDB" id="27092at2"/>
<feature type="domain" description="AB hydrolase-1" evidence="1">
    <location>
        <begin position="53"/>
        <end position="309"/>
    </location>
</feature>